<organism evidence="2 3">
    <name type="scientific">Plantactinospora solaniradicis</name>
    <dbReference type="NCBI Taxonomy" id="1723736"/>
    <lineage>
        <taxon>Bacteria</taxon>
        <taxon>Bacillati</taxon>
        <taxon>Actinomycetota</taxon>
        <taxon>Actinomycetes</taxon>
        <taxon>Micromonosporales</taxon>
        <taxon>Micromonosporaceae</taxon>
        <taxon>Plantactinospora</taxon>
    </lineage>
</organism>
<feature type="signal peptide" evidence="1">
    <location>
        <begin position="1"/>
        <end position="27"/>
    </location>
</feature>
<evidence type="ECO:0000313" key="3">
    <source>
        <dbReference type="Proteomes" id="UP001596203"/>
    </source>
</evidence>
<keyword evidence="1" id="KW-0732">Signal</keyword>
<gene>
    <name evidence="2" type="ORF">ACFP2T_19375</name>
</gene>
<feature type="chain" id="PRO_5046518018" evidence="1">
    <location>
        <begin position="28"/>
        <end position="350"/>
    </location>
</feature>
<evidence type="ECO:0000256" key="1">
    <source>
        <dbReference type="SAM" id="SignalP"/>
    </source>
</evidence>
<accession>A0ABW1KA04</accession>
<evidence type="ECO:0000313" key="2">
    <source>
        <dbReference type="EMBL" id="MFC6018360.1"/>
    </source>
</evidence>
<name>A0ABW1KA04_9ACTN</name>
<proteinExistence type="predicted"/>
<dbReference type="RefSeq" id="WP_377423725.1">
    <property type="nucleotide sequence ID" value="NZ_JBHSPR010000013.1"/>
</dbReference>
<dbReference type="InterPro" id="IPR012334">
    <property type="entry name" value="Pectin_lyas_fold"/>
</dbReference>
<keyword evidence="3" id="KW-1185">Reference proteome</keyword>
<dbReference type="SUPFAM" id="SSF51126">
    <property type="entry name" value="Pectin lyase-like"/>
    <property type="match status" value="1"/>
</dbReference>
<sequence>MRRTSLAAAGTVCVALAGVLPGLPATAAPVDQVTVYVNPAADTGAGAPERRTGRTLDTAVASIEEAQDVLRGRNVRNATVLLPAGTYRPASTIQVTWSPPGGRITLGTVGAAAVTIDCGTFEDSSANTEYGMTVTADNVTVSNYVFQNCRNGGIRAAGTSANRLDGLTVTGNTFRRLGGKYQSGPGNGYGAVHATYTTGLNVEDNLFQNLENTESPAAMHGVYVANYASDTVIYNNRFELISGDPVRTRNRADNTTVDLNKFWRTGAYAIFSDWRFDSEGCSTNGLFDRNQVGTTSYNNDRWNEDAQGSINPVRVRLWGHDAATNANLYGCSSDPVSFGGNNVYVTSKPW</sequence>
<reference evidence="3" key="1">
    <citation type="journal article" date="2019" name="Int. J. Syst. Evol. Microbiol.">
        <title>The Global Catalogue of Microorganisms (GCM) 10K type strain sequencing project: providing services to taxonomists for standard genome sequencing and annotation.</title>
        <authorList>
            <consortium name="The Broad Institute Genomics Platform"/>
            <consortium name="The Broad Institute Genome Sequencing Center for Infectious Disease"/>
            <person name="Wu L."/>
            <person name="Ma J."/>
        </authorList>
    </citation>
    <scope>NUCLEOTIDE SEQUENCE [LARGE SCALE GENOMIC DNA]</scope>
    <source>
        <strain evidence="3">ZS-35-S2</strain>
    </source>
</reference>
<dbReference type="InterPro" id="IPR006626">
    <property type="entry name" value="PbH1"/>
</dbReference>
<dbReference type="Gene3D" id="2.160.20.10">
    <property type="entry name" value="Single-stranded right-handed beta-helix, Pectin lyase-like"/>
    <property type="match status" value="1"/>
</dbReference>
<protein>
    <submittedName>
        <fullName evidence="2">Right-handed parallel beta-helix repeat-containing protein</fullName>
    </submittedName>
</protein>
<dbReference type="EMBL" id="JBHSPR010000013">
    <property type="protein sequence ID" value="MFC6018360.1"/>
    <property type="molecule type" value="Genomic_DNA"/>
</dbReference>
<dbReference type="SMART" id="SM00710">
    <property type="entry name" value="PbH1"/>
    <property type="match status" value="4"/>
</dbReference>
<dbReference type="Proteomes" id="UP001596203">
    <property type="component" value="Unassembled WGS sequence"/>
</dbReference>
<comment type="caution">
    <text evidence="2">The sequence shown here is derived from an EMBL/GenBank/DDBJ whole genome shotgun (WGS) entry which is preliminary data.</text>
</comment>
<dbReference type="InterPro" id="IPR011050">
    <property type="entry name" value="Pectin_lyase_fold/virulence"/>
</dbReference>